<keyword evidence="3" id="KW-0325">Glycoprotein</keyword>
<proteinExistence type="predicted"/>
<protein>
    <submittedName>
        <fullName evidence="8">Uncharacterized protein</fullName>
    </submittedName>
</protein>
<evidence type="ECO:0000259" key="7">
    <source>
        <dbReference type="Pfam" id="PF01030"/>
    </source>
</evidence>
<evidence type="ECO:0000256" key="1">
    <source>
        <dbReference type="ARBA" id="ARBA00004479"/>
    </source>
</evidence>
<keyword evidence="5" id="KW-0812">Transmembrane</keyword>
<feature type="transmembrane region" description="Helical" evidence="5">
    <location>
        <begin position="564"/>
        <end position="583"/>
    </location>
</feature>
<name>A0AAD9P8J9_RIDPI</name>
<feature type="transmembrane region" description="Helical" evidence="5">
    <location>
        <begin position="243"/>
        <end position="264"/>
    </location>
</feature>
<keyword evidence="2" id="KW-0418">Kinase</keyword>
<dbReference type="Pfam" id="PF01030">
    <property type="entry name" value="Recep_L_domain"/>
    <property type="match status" value="3"/>
</dbReference>
<reference evidence="8" key="1">
    <citation type="journal article" date="2023" name="Mol. Biol. Evol.">
        <title>Third-Generation Sequencing Reveals the Adaptive Role of the Epigenome in Three Deep-Sea Polychaetes.</title>
        <authorList>
            <person name="Perez M."/>
            <person name="Aroh O."/>
            <person name="Sun Y."/>
            <person name="Lan Y."/>
            <person name="Juniper S.K."/>
            <person name="Young C.R."/>
            <person name="Angers B."/>
            <person name="Qian P.Y."/>
        </authorList>
    </citation>
    <scope>NUCLEOTIDE SEQUENCE</scope>
    <source>
        <strain evidence="8">R07B-5</strain>
    </source>
</reference>
<feature type="compositionally biased region" description="Basic and acidic residues" evidence="4">
    <location>
        <begin position="977"/>
        <end position="990"/>
    </location>
</feature>
<feature type="transmembrane region" description="Helical" evidence="5">
    <location>
        <begin position="328"/>
        <end position="347"/>
    </location>
</feature>
<dbReference type="InterPro" id="IPR000494">
    <property type="entry name" value="Rcpt_L-dom"/>
</dbReference>
<dbReference type="Proteomes" id="UP001209878">
    <property type="component" value="Unassembled WGS sequence"/>
</dbReference>
<feature type="transmembrane region" description="Helical" evidence="5">
    <location>
        <begin position="421"/>
        <end position="440"/>
    </location>
</feature>
<dbReference type="InterPro" id="IPR006211">
    <property type="entry name" value="Furin-like_Cys-rich_dom"/>
</dbReference>
<accession>A0AAD9P8J9</accession>
<feature type="domain" description="Receptor L-domain" evidence="7">
    <location>
        <begin position="728"/>
        <end position="772"/>
    </location>
</feature>
<feature type="domain" description="Receptor L-domain" evidence="7">
    <location>
        <begin position="159"/>
        <end position="214"/>
    </location>
</feature>
<feature type="transmembrane region" description="Helical" evidence="5">
    <location>
        <begin position="359"/>
        <end position="378"/>
    </location>
</feature>
<feature type="domain" description="Receptor L-domain" evidence="7">
    <location>
        <begin position="77"/>
        <end position="141"/>
    </location>
</feature>
<evidence type="ECO:0000256" key="2">
    <source>
        <dbReference type="ARBA" id="ARBA00023137"/>
    </source>
</evidence>
<evidence type="ECO:0000259" key="6">
    <source>
        <dbReference type="Pfam" id="PF00757"/>
    </source>
</evidence>
<feature type="transmembrane region" description="Helical" evidence="5">
    <location>
        <begin position="507"/>
        <end position="527"/>
    </location>
</feature>
<evidence type="ECO:0000256" key="5">
    <source>
        <dbReference type="SAM" id="Phobius"/>
    </source>
</evidence>
<feature type="region of interest" description="Disordered" evidence="4">
    <location>
        <begin position="977"/>
        <end position="999"/>
    </location>
</feature>
<evidence type="ECO:0000256" key="3">
    <source>
        <dbReference type="ARBA" id="ARBA00023180"/>
    </source>
</evidence>
<dbReference type="Gene3D" id="2.10.220.10">
    <property type="entry name" value="Hormone Receptor, Insulin-like Growth Factor Receptor 1, Chain A, domain 2"/>
    <property type="match status" value="1"/>
</dbReference>
<dbReference type="Gene3D" id="3.80.20.20">
    <property type="entry name" value="Receptor L-domain"/>
    <property type="match status" value="3"/>
</dbReference>
<dbReference type="Gene3D" id="2.60.40.10">
    <property type="entry name" value="Immunoglobulins"/>
    <property type="match status" value="2"/>
</dbReference>
<evidence type="ECO:0000313" key="9">
    <source>
        <dbReference type="Proteomes" id="UP001209878"/>
    </source>
</evidence>
<feature type="transmembrane region" description="Helical" evidence="5">
    <location>
        <begin position="479"/>
        <end position="500"/>
    </location>
</feature>
<comment type="subcellular location">
    <subcellularLocation>
        <location evidence="1">Membrane</location>
        <topology evidence="1">Single-pass type I membrane protein</topology>
    </subcellularLocation>
</comment>
<gene>
    <name evidence="8" type="ORF">NP493_91g05005</name>
</gene>
<feature type="transmembrane region" description="Helical" evidence="5">
    <location>
        <begin position="452"/>
        <end position="473"/>
    </location>
</feature>
<feature type="transmembrane region" description="Helical" evidence="5">
    <location>
        <begin position="685"/>
        <end position="705"/>
    </location>
</feature>
<dbReference type="InterPro" id="IPR036116">
    <property type="entry name" value="FN3_sf"/>
</dbReference>
<feature type="domain" description="Furin-like cysteine-rich" evidence="6">
    <location>
        <begin position="2"/>
        <end position="61"/>
    </location>
</feature>
<dbReference type="CDD" id="cd00063">
    <property type="entry name" value="FN3"/>
    <property type="match status" value="1"/>
</dbReference>
<feature type="transmembrane region" description="Helical" evidence="5">
    <location>
        <begin position="657"/>
        <end position="678"/>
    </location>
</feature>
<dbReference type="GO" id="GO:0016020">
    <property type="term" value="C:membrane"/>
    <property type="evidence" value="ECO:0007669"/>
    <property type="project" value="UniProtKB-SubCell"/>
</dbReference>
<keyword evidence="2" id="KW-0808">Transferase</keyword>
<dbReference type="InterPro" id="IPR036941">
    <property type="entry name" value="Rcpt_L-dom_sf"/>
</dbReference>
<keyword evidence="2" id="KW-0829">Tyrosine-protein kinase</keyword>
<dbReference type="AlphaFoldDB" id="A0AAD9P8J9"/>
<keyword evidence="5" id="KW-0472">Membrane</keyword>
<dbReference type="EMBL" id="JAODUO010000090">
    <property type="protein sequence ID" value="KAK2190050.1"/>
    <property type="molecule type" value="Genomic_DNA"/>
</dbReference>
<feature type="transmembrane region" description="Helical" evidence="5">
    <location>
        <begin position="390"/>
        <end position="409"/>
    </location>
</feature>
<feature type="transmembrane region" description="Helical" evidence="5">
    <location>
        <begin position="595"/>
        <end position="614"/>
    </location>
</feature>
<dbReference type="Pfam" id="PF00757">
    <property type="entry name" value="Furin-like"/>
    <property type="match status" value="1"/>
</dbReference>
<feature type="transmembrane region" description="Helical" evidence="5">
    <location>
        <begin position="204"/>
        <end position="231"/>
    </location>
</feature>
<evidence type="ECO:0000313" key="8">
    <source>
        <dbReference type="EMBL" id="KAK2190050.1"/>
    </source>
</evidence>
<dbReference type="SUPFAM" id="SSF52058">
    <property type="entry name" value="L domain-like"/>
    <property type="match status" value="3"/>
</dbReference>
<organism evidence="8 9">
    <name type="scientific">Ridgeia piscesae</name>
    <name type="common">Tubeworm</name>
    <dbReference type="NCBI Taxonomy" id="27915"/>
    <lineage>
        <taxon>Eukaryota</taxon>
        <taxon>Metazoa</taxon>
        <taxon>Spiralia</taxon>
        <taxon>Lophotrochozoa</taxon>
        <taxon>Annelida</taxon>
        <taxon>Polychaeta</taxon>
        <taxon>Sedentaria</taxon>
        <taxon>Canalipalpata</taxon>
        <taxon>Sabellida</taxon>
        <taxon>Siboglinidae</taxon>
        <taxon>Ridgeia</taxon>
    </lineage>
</organism>
<feature type="transmembrane region" description="Helical" evidence="5">
    <location>
        <begin position="626"/>
        <end position="645"/>
    </location>
</feature>
<feature type="transmembrane region" description="Helical" evidence="5">
    <location>
        <begin position="271"/>
        <end position="291"/>
    </location>
</feature>
<feature type="transmembrane region" description="Helical" evidence="5">
    <location>
        <begin position="297"/>
        <end position="316"/>
    </location>
</feature>
<feature type="transmembrane region" description="Helical" evidence="5">
    <location>
        <begin position="533"/>
        <end position="552"/>
    </location>
</feature>
<dbReference type="InterPro" id="IPR003961">
    <property type="entry name" value="FN3_dom"/>
</dbReference>
<evidence type="ECO:0000256" key="4">
    <source>
        <dbReference type="SAM" id="MobiDB-lite"/>
    </source>
</evidence>
<keyword evidence="9" id="KW-1185">Reference proteome</keyword>
<keyword evidence="5" id="KW-1133">Transmembrane helix</keyword>
<sequence>MGRRCILEEECRNMTQGYSVVQNNWKLLNNKCVLGCPSGYIPSKKDKHKCEKCAGKCPKICGGMVIDNVAAAQKLKGCVVINGILEIQIRGGSHVGRELEENLGMIEEVTHYVKIVRSYAIVSLRFLMSLKVIHGKQLYTDRPRGVDRETCHVGHVGAELEANLQDLDEVTDYVRVQQSNALTDLNFLAHVNRIRGKRLYLDRYALFVLDNQSLVICHLHVTIVISIVAPVPGTHYLCWTTRALLYVIFIVISIVAPVPGTHYLCWTTRALLYVIFIVISIVAPVPGTHYLCWTTRALLYVIFIVIFIVISIVAPVPGTHYLCWTTRALLYVIFIVISIVISIVAPVPGTHYLCWTTRALLYVIFIVIFIVISIVAPVPGTHYLCWTTRALLYVIFIVIFIVISIVAPVPGTHYLCWTTRTLLYVIFIVIFIVISIVAPVPGTHYLCWTTRALLYVIFIVISIVAPVPGTHYLCWTTRALLYVIFIVISIVAPVPGTHYLCWTTRALLYVIFIVISIVAPVPGTHYLCWTTRTLLYVIFIVIFIVISIVAPVPGTHYLCWTTRTLLYVIFIVIFIVISIVAPVPGTHYLCWTTRTLLYVIFIVIFIVISIVAPVPGTHYLCWTTRTLLYVIFIVIFIVISIVAPVPGTHYLCWTTRTLLYVIFIVISIVAPVPGTHYLCWTTRTLLYVIFIVISIVAPVPGTHYLCWTTRTLLYVIFHCHLHCCTCARYALFVLDNQNLQEVWHVTKHPNLTIHNGKVFFHHNRKLCLNKIEEFIRSVGLENVTEEKDVSRTSNGDQVACDISTLKLDVIHVASTFAFIRWNNFHTNDHRELLSWVVNYREALEQNVTLFNARDACGSDVWKTVDVRPEIDASAQFVGTILILKPYTQYALYVQTYTIATANTGAMSAITYLKTKPDIPTPARDIRVQARLPGELQVTWKEPSQTNGNVTHYYIYWQPQAIHPAKFDQRDYCKDRLRLRDRSKEESRKTDPLPPPTYNEQCCECPKSKKEQRVEEEERQFQIKFENFLHDSVYFKRDPYTDVMSVLSQSANETDGDVYPRSRPGADMGIRVISIASPSPQARPVPRLWPVSSRPTSSVPCDDPCFLVCPLQDSGWPRSPSVVVEQVVC</sequence>
<dbReference type="InterPro" id="IPR013783">
    <property type="entry name" value="Ig-like_fold"/>
</dbReference>
<dbReference type="SUPFAM" id="SSF49265">
    <property type="entry name" value="Fibronectin type III"/>
    <property type="match status" value="2"/>
</dbReference>
<dbReference type="GO" id="GO:0004713">
    <property type="term" value="F:protein tyrosine kinase activity"/>
    <property type="evidence" value="ECO:0007669"/>
    <property type="project" value="UniProtKB-KW"/>
</dbReference>
<comment type="caution">
    <text evidence="8">The sequence shown here is derived from an EMBL/GenBank/DDBJ whole genome shotgun (WGS) entry which is preliminary data.</text>
</comment>